<organism evidence="1 2">
    <name type="scientific">Armillaria gallica</name>
    <name type="common">Bulbous honey fungus</name>
    <name type="synonym">Armillaria bulbosa</name>
    <dbReference type="NCBI Taxonomy" id="47427"/>
    <lineage>
        <taxon>Eukaryota</taxon>
        <taxon>Fungi</taxon>
        <taxon>Dikarya</taxon>
        <taxon>Basidiomycota</taxon>
        <taxon>Agaricomycotina</taxon>
        <taxon>Agaricomycetes</taxon>
        <taxon>Agaricomycetidae</taxon>
        <taxon>Agaricales</taxon>
        <taxon>Marasmiineae</taxon>
        <taxon>Physalacriaceae</taxon>
        <taxon>Armillaria</taxon>
    </lineage>
</organism>
<sequence length="206" mass="22568">MSDSRVYFRHVCLLPGPDSRAEGLLQGPTLVVADDWASTGFLYSSAPNIAPSPASLYTYIAGGHRTDGRAKFLLLESYRRSDPQTSLSLFTFTLLAPGRVLFPFSPVTSLRYYAVNVLVCEADVIDVESFHLITTTYALFGESKSIASLRTATIPESGLKAILFQRRGHSELAVQFSLRVDVSDTVLTLVAVTDSPQFDEDTLYSS</sequence>
<evidence type="ECO:0000313" key="2">
    <source>
        <dbReference type="Proteomes" id="UP000217790"/>
    </source>
</evidence>
<dbReference type="AlphaFoldDB" id="A0A2H3D5P4"/>
<dbReference type="InParanoid" id="A0A2H3D5P4"/>
<proteinExistence type="predicted"/>
<evidence type="ECO:0000313" key="1">
    <source>
        <dbReference type="EMBL" id="PBK86108.1"/>
    </source>
</evidence>
<name>A0A2H3D5P4_ARMGA</name>
<keyword evidence="2" id="KW-1185">Reference proteome</keyword>
<dbReference type="Proteomes" id="UP000217790">
    <property type="component" value="Unassembled WGS sequence"/>
</dbReference>
<reference evidence="2" key="1">
    <citation type="journal article" date="2017" name="Nat. Ecol. Evol.">
        <title>Genome expansion and lineage-specific genetic innovations in the forest pathogenic fungi Armillaria.</title>
        <authorList>
            <person name="Sipos G."/>
            <person name="Prasanna A.N."/>
            <person name="Walter M.C."/>
            <person name="O'Connor E."/>
            <person name="Balint B."/>
            <person name="Krizsan K."/>
            <person name="Kiss B."/>
            <person name="Hess J."/>
            <person name="Varga T."/>
            <person name="Slot J."/>
            <person name="Riley R."/>
            <person name="Boka B."/>
            <person name="Rigling D."/>
            <person name="Barry K."/>
            <person name="Lee J."/>
            <person name="Mihaltcheva S."/>
            <person name="LaButti K."/>
            <person name="Lipzen A."/>
            <person name="Waldron R."/>
            <person name="Moloney N.M."/>
            <person name="Sperisen C."/>
            <person name="Kredics L."/>
            <person name="Vagvoelgyi C."/>
            <person name="Patrignani A."/>
            <person name="Fitzpatrick D."/>
            <person name="Nagy I."/>
            <person name="Doyle S."/>
            <person name="Anderson J.B."/>
            <person name="Grigoriev I.V."/>
            <person name="Gueldener U."/>
            <person name="Muensterkoetter M."/>
            <person name="Nagy L.G."/>
        </authorList>
    </citation>
    <scope>NUCLEOTIDE SEQUENCE [LARGE SCALE GENOMIC DNA]</scope>
    <source>
        <strain evidence="2">Ar21-2</strain>
    </source>
</reference>
<protein>
    <submittedName>
        <fullName evidence="1">Uncharacterized protein</fullName>
    </submittedName>
</protein>
<accession>A0A2H3D5P4</accession>
<dbReference type="EMBL" id="KZ293686">
    <property type="protein sequence ID" value="PBK86108.1"/>
    <property type="molecule type" value="Genomic_DNA"/>
</dbReference>
<gene>
    <name evidence="1" type="ORF">ARMGADRAFT_542626</name>
</gene>